<protein>
    <submittedName>
        <fullName evidence="4">HTH-type transcriptional repressor YvoA</fullName>
    </submittedName>
</protein>
<dbReference type="OrthoDB" id="3615556at2"/>
<keyword evidence="2" id="KW-0238">DNA-binding</keyword>
<organism evidence="4 5">
    <name type="scientific">Actinoalloteichus hoggarensis</name>
    <dbReference type="NCBI Taxonomy" id="1470176"/>
    <lineage>
        <taxon>Bacteria</taxon>
        <taxon>Bacillati</taxon>
        <taxon>Actinomycetota</taxon>
        <taxon>Actinomycetes</taxon>
        <taxon>Pseudonocardiales</taxon>
        <taxon>Pseudonocardiaceae</taxon>
        <taxon>Actinoalloteichus</taxon>
    </lineage>
</organism>
<dbReference type="EMBL" id="CP022521">
    <property type="protein sequence ID" value="ASO21072.1"/>
    <property type="molecule type" value="Genomic_DNA"/>
</dbReference>
<dbReference type="InterPro" id="IPR000524">
    <property type="entry name" value="Tscrpt_reg_HTH_GntR"/>
</dbReference>
<dbReference type="KEGG" id="ahg:AHOG_17235"/>
<dbReference type="SUPFAM" id="SSF64288">
    <property type="entry name" value="Chorismate lyase-like"/>
    <property type="match status" value="1"/>
</dbReference>
<dbReference type="Pfam" id="PF07702">
    <property type="entry name" value="UTRA"/>
    <property type="match status" value="1"/>
</dbReference>
<dbReference type="InterPro" id="IPR050679">
    <property type="entry name" value="Bact_HTH_transcr_reg"/>
</dbReference>
<keyword evidence="1" id="KW-0805">Transcription regulation</keyword>
<gene>
    <name evidence="4" type="primary">yvoA3</name>
    <name evidence="4" type="ORF">AHOG_17235</name>
</gene>
<dbReference type="AlphaFoldDB" id="A0A221W590"/>
<dbReference type="PANTHER" id="PTHR44846">
    <property type="entry name" value="MANNOSYL-D-GLYCERATE TRANSPORT/METABOLISM SYSTEM REPRESSOR MNGR-RELATED"/>
    <property type="match status" value="1"/>
</dbReference>
<dbReference type="SMART" id="SM00866">
    <property type="entry name" value="UTRA"/>
    <property type="match status" value="1"/>
</dbReference>
<keyword evidence="5" id="KW-1185">Reference proteome</keyword>
<dbReference type="Gene3D" id="1.10.10.10">
    <property type="entry name" value="Winged helix-like DNA-binding domain superfamily/Winged helix DNA-binding domain"/>
    <property type="match status" value="1"/>
</dbReference>
<reference evidence="4 5" key="1">
    <citation type="submission" date="2017-07" db="EMBL/GenBank/DDBJ databases">
        <title>Complete genome sequence of Actinoalloteichus hoggarensis DSM 45943, type strain of Actinoalloteichus hoggarensis.</title>
        <authorList>
            <person name="Ruckert C."/>
            <person name="Nouioui I."/>
            <person name="Willmese J."/>
            <person name="van Wezel G."/>
            <person name="Klenk H.-P."/>
            <person name="Kalinowski J."/>
            <person name="Zotchev S.B."/>
        </authorList>
    </citation>
    <scope>NUCLEOTIDE SEQUENCE [LARGE SCALE GENOMIC DNA]</scope>
    <source>
        <strain evidence="4 5">DSM 45943</strain>
    </source>
</reference>
<dbReference type="PANTHER" id="PTHR44846:SF17">
    <property type="entry name" value="GNTR-FAMILY TRANSCRIPTIONAL REGULATOR"/>
    <property type="match status" value="1"/>
</dbReference>
<name>A0A221W590_9PSEU</name>
<proteinExistence type="predicted"/>
<evidence type="ECO:0000256" key="1">
    <source>
        <dbReference type="ARBA" id="ARBA00023015"/>
    </source>
</evidence>
<dbReference type="GO" id="GO:0003677">
    <property type="term" value="F:DNA binding"/>
    <property type="evidence" value="ECO:0007669"/>
    <property type="project" value="UniProtKB-KW"/>
</dbReference>
<dbReference type="InterPro" id="IPR011663">
    <property type="entry name" value="UTRA"/>
</dbReference>
<dbReference type="SMART" id="SM00345">
    <property type="entry name" value="HTH_GNTR"/>
    <property type="match status" value="1"/>
</dbReference>
<dbReference type="RefSeq" id="WP_093942305.1">
    <property type="nucleotide sequence ID" value="NZ_CP022521.1"/>
</dbReference>
<dbReference type="Proteomes" id="UP000204221">
    <property type="component" value="Chromosome"/>
</dbReference>
<dbReference type="InterPro" id="IPR036390">
    <property type="entry name" value="WH_DNA-bd_sf"/>
</dbReference>
<evidence type="ECO:0000256" key="3">
    <source>
        <dbReference type="ARBA" id="ARBA00023163"/>
    </source>
</evidence>
<dbReference type="PROSITE" id="PS50949">
    <property type="entry name" value="HTH_GNTR"/>
    <property type="match status" value="1"/>
</dbReference>
<dbReference type="GO" id="GO:0045892">
    <property type="term" value="P:negative regulation of DNA-templated transcription"/>
    <property type="evidence" value="ECO:0007669"/>
    <property type="project" value="TreeGrafter"/>
</dbReference>
<keyword evidence="3" id="KW-0804">Transcription</keyword>
<accession>A0A221W590</accession>
<dbReference type="Gene3D" id="3.40.1410.10">
    <property type="entry name" value="Chorismate lyase-like"/>
    <property type="match status" value="1"/>
</dbReference>
<dbReference type="CDD" id="cd07377">
    <property type="entry name" value="WHTH_GntR"/>
    <property type="match status" value="1"/>
</dbReference>
<dbReference type="Pfam" id="PF00392">
    <property type="entry name" value="GntR"/>
    <property type="match status" value="1"/>
</dbReference>
<dbReference type="InterPro" id="IPR036388">
    <property type="entry name" value="WH-like_DNA-bd_sf"/>
</dbReference>
<evidence type="ECO:0000313" key="5">
    <source>
        <dbReference type="Proteomes" id="UP000204221"/>
    </source>
</evidence>
<evidence type="ECO:0000313" key="4">
    <source>
        <dbReference type="EMBL" id="ASO21072.1"/>
    </source>
</evidence>
<dbReference type="GO" id="GO:0003700">
    <property type="term" value="F:DNA-binding transcription factor activity"/>
    <property type="evidence" value="ECO:0007669"/>
    <property type="project" value="InterPro"/>
</dbReference>
<evidence type="ECO:0000256" key="2">
    <source>
        <dbReference type="ARBA" id="ARBA00023125"/>
    </source>
</evidence>
<dbReference type="SUPFAM" id="SSF46785">
    <property type="entry name" value="Winged helix' DNA-binding domain"/>
    <property type="match status" value="1"/>
</dbReference>
<dbReference type="InterPro" id="IPR028978">
    <property type="entry name" value="Chorismate_lyase_/UTRA_dom_sf"/>
</dbReference>
<sequence>MGLETPSYQRIASEWAAKIDSGALADGDQLPTRPQMEETYGVSKQVINTALTLLLHEGYVVSRARHGTTVYRPTRVRLPLTRFEDNRQPIDSFVAAVEKQGMTASQTISVETLLNERIAEKLEVSSSTALIARKRVRSVNGIPYALADSYFVRSHVAGSPIADPSDIPTGGRHVMAKLGIPMDGKSVDHVTCRRPSSAEIESLDVAPGVYVIQHVRTSFRIDDTPVRHMVSIFPGDRWELEYVVGGKNE</sequence>